<organism evidence="1 2">
    <name type="scientific">Maribacter sedimenticola</name>
    <dbReference type="NCBI Taxonomy" id="228956"/>
    <lineage>
        <taxon>Bacteria</taxon>
        <taxon>Pseudomonadati</taxon>
        <taxon>Bacteroidota</taxon>
        <taxon>Flavobacteriia</taxon>
        <taxon>Flavobacteriales</taxon>
        <taxon>Flavobacteriaceae</taxon>
        <taxon>Maribacter</taxon>
    </lineage>
</organism>
<proteinExistence type="predicted"/>
<protein>
    <recommendedName>
        <fullName evidence="3">Transposase</fullName>
    </recommendedName>
</protein>
<evidence type="ECO:0000313" key="1">
    <source>
        <dbReference type="EMBL" id="SNR46196.1"/>
    </source>
</evidence>
<keyword evidence="2" id="KW-1185">Reference proteome</keyword>
<reference evidence="1 2" key="1">
    <citation type="submission" date="2017-06" db="EMBL/GenBank/DDBJ databases">
        <authorList>
            <person name="Varghese N."/>
            <person name="Submissions S."/>
        </authorList>
    </citation>
    <scope>NUCLEOTIDE SEQUENCE [LARGE SCALE GENOMIC DNA]</scope>
    <source>
        <strain evidence="1 2">DSM 19840</strain>
    </source>
</reference>
<dbReference type="EMBL" id="FZNV01000002">
    <property type="protein sequence ID" value="SNR46196.1"/>
    <property type="molecule type" value="Genomic_DNA"/>
</dbReference>
<dbReference type="Proteomes" id="UP000198337">
    <property type="component" value="Unassembled WGS sequence"/>
</dbReference>
<sequence length="64" mass="7242">MKYNYGSISNGAEQFVSKILGIDYHIKPKKKPANCLQAFIFNMKCYYFKASKSFSATNSDEAGF</sequence>
<evidence type="ECO:0000313" key="2">
    <source>
        <dbReference type="Proteomes" id="UP000198337"/>
    </source>
</evidence>
<comment type="caution">
    <text evidence="1">The sequence shown here is derived from an EMBL/GenBank/DDBJ whole genome shotgun (WGS) entry which is preliminary data.</text>
</comment>
<accession>A0ABY1SGK7</accession>
<gene>
    <name evidence="1" type="ORF">SAMN04488009_1920</name>
</gene>
<name>A0ABY1SGK7_9FLAO</name>
<evidence type="ECO:0008006" key="3">
    <source>
        <dbReference type="Google" id="ProtNLM"/>
    </source>
</evidence>